<keyword evidence="5" id="KW-1185">Reference proteome</keyword>
<dbReference type="Gene3D" id="1.10.10.630">
    <property type="entry name" value="DnaD domain-like"/>
    <property type="match status" value="2"/>
</dbReference>
<evidence type="ECO:0000313" key="4">
    <source>
        <dbReference type="EMBL" id="AEV66816.1"/>
    </source>
</evidence>
<dbReference type="RefSeq" id="WP_014253454.1">
    <property type="nucleotide sequence ID" value="NC_016627.1"/>
</dbReference>
<dbReference type="Proteomes" id="UP000005435">
    <property type="component" value="Chromosome"/>
</dbReference>
<comment type="similarity">
    <text evidence="1">Belongs to the DnaB/DnaD family.</text>
</comment>
<dbReference type="STRING" id="720554.Clocl_0058"/>
<dbReference type="InterPro" id="IPR017019">
    <property type="entry name" value="DNA_replication_prd_bac"/>
</dbReference>
<reference evidence="5" key="1">
    <citation type="submission" date="2011-12" db="EMBL/GenBank/DDBJ databases">
        <title>Complete sequence of Clostridium clariflavum DSM 19732.</title>
        <authorList>
            <consortium name="US DOE Joint Genome Institute"/>
            <person name="Lucas S."/>
            <person name="Han J."/>
            <person name="Lapidus A."/>
            <person name="Cheng J.-F."/>
            <person name="Goodwin L."/>
            <person name="Pitluck S."/>
            <person name="Peters L."/>
            <person name="Teshima H."/>
            <person name="Detter J.C."/>
            <person name="Han C."/>
            <person name="Tapia R."/>
            <person name="Land M."/>
            <person name="Hauser L."/>
            <person name="Kyrpides N."/>
            <person name="Ivanova N."/>
            <person name="Pagani I."/>
            <person name="Kitzmiller T."/>
            <person name="Lynd L."/>
            <person name="Izquierdo J."/>
            <person name="Woyke T."/>
        </authorList>
    </citation>
    <scope>NUCLEOTIDE SEQUENCE [LARGE SCALE GENOMIC DNA]</scope>
    <source>
        <strain evidence="5">DSM 19732 / NBRC 101661 / EBR45</strain>
    </source>
</reference>
<dbReference type="AlphaFoldDB" id="G8LZF3"/>
<evidence type="ECO:0000256" key="1">
    <source>
        <dbReference type="ARBA" id="ARBA00093462"/>
    </source>
</evidence>
<organism evidence="4 5">
    <name type="scientific">Acetivibrio clariflavus (strain DSM 19732 / NBRC 101661 / EBR45)</name>
    <name type="common">Clostridium clariflavum</name>
    <dbReference type="NCBI Taxonomy" id="720554"/>
    <lineage>
        <taxon>Bacteria</taxon>
        <taxon>Bacillati</taxon>
        <taxon>Bacillota</taxon>
        <taxon>Clostridia</taxon>
        <taxon>Eubacteriales</taxon>
        <taxon>Oscillospiraceae</taxon>
        <taxon>Acetivibrio</taxon>
    </lineage>
</organism>
<dbReference type="OrthoDB" id="1652900at2"/>
<feature type="domain" description="DnaB/C C-terminal" evidence="3">
    <location>
        <begin position="214"/>
        <end position="282"/>
    </location>
</feature>
<dbReference type="Pfam" id="PF07261">
    <property type="entry name" value="DnaB_2"/>
    <property type="match status" value="2"/>
</dbReference>
<feature type="region of interest" description="Disordered" evidence="2">
    <location>
        <begin position="288"/>
        <end position="314"/>
    </location>
</feature>
<dbReference type="HOGENOM" id="CLU_050990_0_0_9"/>
<accession>G8LZF3</accession>
<dbReference type="InterPro" id="IPR006343">
    <property type="entry name" value="DnaB/C_C"/>
</dbReference>
<reference evidence="4 5" key="2">
    <citation type="journal article" date="2012" name="Stand. Genomic Sci.">
        <title>Complete Genome Sequence of Clostridium clariflavum DSM 19732.</title>
        <authorList>
            <person name="Izquierdo J.A."/>
            <person name="Goodwin L."/>
            <person name="Davenport K.W."/>
            <person name="Teshima H."/>
            <person name="Bruce D."/>
            <person name="Detter C."/>
            <person name="Tapia R."/>
            <person name="Han S."/>
            <person name="Land M."/>
            <person name="Hauser L."/>
            <person name="Jeffries C.D."/>
            <person name="Han J."/>
            <person name="Pitluck S."/>
            <person name="Nolan M."/>
            <person name="Chen A."/>
            <person name="Huntemann M."/>
            <person name="Mavromatis K."/>
            <person name="Mikhailova N."/>
            <person name="Liolios K."/>
            <person name="Woyke T."/>
            <person name="Lynd L.R."/>
        </authorList>
    </citation>
    <scope>NUCLEOTIDE SEQUENCE [LARGE SCALE GENOMIC DNA]</scope>
    <source>
        <strain evidence="5">DSM 19732 / NBRC 101661 / EBR45</strain>
    </source>
</reference>
<name>G8LZF3_ACECE</name>
<sequence length="326" mass="38551">MFFEAYKTILYSDTLIPDIFITEYMPSMNPESLKVYIYCLFLSKYGKNATVEEFAKSLGMEVDKVKECLANLENLGVLTWKMDGIVLHDLKEKEIKKMYRLKTTSSPEEAVNNCEKNKKRNEIIYTINNSFFQGVMSPSWYTDIDAWFDKYQFDEDVMLALFQYCFDQKGLIKSYIEKVAESWKSRNIRNAFDLDNYSMEQKKFKDVRGAIIKKLKLGRNLTEYEDAYVEKWVMDYKYDFDIIELALRKTTAKSNPNFNYINSIITDWYNHGLKTKEEILMYDAKRKKNSSKRQEVSVPASSAPQQGNFEQRKYDEEYLDSLYENA</sequence>
<dbReference type="EMBL" id="CP003065">
    <property type="protein sequence ID" value="AEV66816.1"/>
    <property type="molecule type" value="Genomic_DNA"/>
</dbReference>
<dbReference type="NCBIfam" id="TIGR01446">
    <property type="entry name" value="DnaD_dom"/>
    <property type="match status" value="1"/>
</dbReference>
<dbReference type="InterPro" id="IPR053162">
    <property type="entry name" value="DnaD"/>
</dbReference>
<evidence type="ECO:0000259" key="3">
    <source>
        <dbReference type="Pfam" id="PF07261"/>
    </source>
</evidence>
<dbReference type="InterPro" id="IPR034829">
    <property type="entry name" value="DnaD-like_sf"/>
</dbReference>
<evidence type="ECO:0000313" key="5">
    <source>
        <dbReference type="Proteomes" id="UP000005435"/>
    </source>
</evidence>
<protein>
    <submittedName>
        <fullName evidence="4">DnaD-like protein</fullName>
    </submittedName>
</protein>
<dbReference type="KEGG" id="ccl:Clocl_0058"/>
<evidence type="ECO:0000256" key="2">
    <source>
        <dbReference type="SAM" id="MobiDB-lite"/>
    </source>
</evidence>
<dbReference type="eggNOG" id="COG3935">
    <property type="taxonomic scope" value="Bacteria"/>
</dbReference>
<dbReference type="PIRSF" id="PIRSF033722">
    <property type="entry name" value="DnaD_CA_C3587_prd"/>
    <property type="match status" value="1"/>
</dbReference>
<dbReference type="PANTHER" id="PTHR37293:SF5">
    <property type="entry name" value="DNA REPLICATION PROTEIN"/>
    <property type="match status" value="1"/>
</dbReference>
<feature type="domain" description="DnaB/C C-terminal" evidence="3">
    <location>
        <begin position="131"/>
        <end position="197"/>
    </location>
</feature>
<proteinExistence type="inferred from homology"/>
<dbReference type="SUPFAM" id="SSF158499">
    <property type="entry name" value="DnaD domain-like"/>
    <property type="match status" value="2"/>
</dbReference>
<dbReference type="PANTHER" id="PTHR37293">
    <property type="entry name" value="PHAGE REPLICATION PROTEIN-RELATED"/>
    <property type="match status" value="1"/>
</dbReference>
<feature type="compositionally biased region" description="Polar residues" evidence="2">
    <location>
        <begin position="299"/>
        <end position="309"/>
    </location>
</feature>
<gene>
    <name evidence="4" type="ordered locus">Clocl_0058</name>
</gene>